<dbReference type="Gene3D" id="2.60.40.3760">
    <property type="match status" value="1"/>
</dbReference>
<name>A0ABS2G6C7_9FIRM</name>
<keyword evidence="3" id="KW-0732">Signal</keyword>
<dbReference type="Gene3D" id="3.30.2140.20">
    <property type="match status" value="1"/>
</dbReference>
<evidence type="ECO:0000256" key="1">
    <source>
        <dbReference type="ARBA" id="ARBA00022737"/>
    </source>
</evidence>
<dbReference type="Pfam" id="PF01841">
    <property type="entry name" value="Transglut_core"/>
    <property type="match status" value="1"/>
</dbReference>
<protein>
    <submittedName>
        <fullName evidence="5">GBS Bsp-like repeat-containing protein</fullName>
    </submittedName>
</protein>
<dbReference type="InterPro" id="IPR038765">
    <property type="entry name" value="Papain-like_cys_pep_sf"/>
</dbReference>
<feature type="chain" id="PRO_5047171783" evidence="3">
    <location>
        <begin position="28"/>
        <end position="531"/>
    </location>
</feature>
<feature type="region of interest" description="Disordered" evidence="2">
    <location>
        <begin position="70"/>
        <end position="93"/>
    </location>
</feature>
<dbReference type="RefSeq" id="WP_205133198.1">
    <property type="nucleotide sequence ID" value="NZ_JACSNT010000004.1"/>
</dbReference>
<dbReference type="Pfam" id="PF00395">
    <property type="entry name" value="SLH"/>
    <property type="match status" value="1"/>
</dbReference>
<keyword evidence="1" id="KW-0677">Repeat</keyword>
<dbReference type="Proteomes" id="UP000729290">
    <property type="component" value="Unassembled WGS sequence"/>
</dbReference>
<dbReference type="InterPro" id="IPR013688">
    <property type="entry name" value="GBS_Bsp-like"/>
</dbReference>
<dbReference type="EMBL" id="JACSNV010000002">
    <property type="protein sequence ID" value="MBM6877006.1"/>
    <property type="molecule type" value="Genomic_DNA"/>
</dbReference>
<evidence type="ECO:0000313" key="5">
    <source>
        <dbReference type="EMBL" id="MBM6877006.1"/>
    </source>
</evidence>
<dbReference type="SUPFAM" id="SSF54001">
    <property type="entry name" value="Cysteine proteinases"/>
    <property type="match status" value="1"/>
</dbReference>
<keyword evidence="6" id="KW-1185">Reference proteome</keyword>
<comment type="caution">
    <text evidence="5">The sequence shown here is derived from an EMBL/GenBank/DDBJ whole genome shotgun (WGS) entry which is preliminary data.</text>
</comment>
<dbReference type="InterPro" id="IPR002931">
    <property type="entry name" value="Transglutaminase-like"/>
</dbReference>
<dbReference type="InterPro" id="IPR053710">
    <property type="entry name" value="Arylamine_NAT_domain_sf"/>
</dbReference>
<organism evidence="5 6">
    <name type="scientific">Anaerotignum lactatifermentans</name>
    <dbReference type="NCBI Taxonomy" id="160404"/>
    <lineage>
        <taxon>Bacteria</taxon>
        <taxon>Bacillati</taxon>
        <taxon>Bacillota</taxon>
        <taxon>Clostridia</taxon>
        <taxon>Lachnospirales</taxon>
        <taxon>Anaerotignaceae</taxon>
        <taxon>Anaerotignum</taxon>
    </lineage>
</organism>
<evidence type="ECO:0000259" key="4">
    <source>
        <dbReference type="PROSITE" id="PS51272"/>
    </source>
</evidence>
<dbReference type="PROSITE" id="PS51272">
    <property type="entry name" value="SLH"/>
    <property type="match status" value="2"/>
</dbReference>
<feature type="signal peptide" evidence="3">
    <location>
        <begin position="1"/>
        <end position="27"/>
    </location>
</feature>
<proteinExistence type="predicted"/>
<dbReference type="InterPro" id="IPR001119">
    <property type="entry name" value="SLH_dom"/>
</dbReference>
<evidence type="ECO:0000256" key="2">
    <source>
        <dbReference type="SAM" id="MobiDB-lite"/>
    </source>
</evidence>
<sequence>MRRYYRPAALGMAAVLSVGIFTAEANAQEPLSEPWSQEMPAEADSVGTMTLEEVTVLAQGQETEVLSLDTEAETAEAPAPEQSESAAADRDAATGGELFSDVSQSNWYYGGVSYVMNKGLMTGMGDGTFGPYVNMTRAQFLVVLYRMEGSPKTDLSASVLNIPETLSYAPAVYWADQAGILKKHPQIVNGLEMAISREEMVSLFYEYIQSKGIAVEERADLAAFPDSGSVSAAASEAMSWAVAVGLVSGDGAEKLLLPAKGTSRATCAVMISRLCEKYFLGEFANIPIYAQAGHISFETGNENTGKFAILISEIEASASIKKVEAAVWCSGDRSDLALYTAEKRDGQYVVQGDVTNHRYHFGLYQTQIYVTLTNGLRIPAGTQQANIQGSEAQVRLGRQLDQVYREAGRNLYACYRWVAEHVTYKTLPIPLEPPAGYTADQWYALQAFENREGNCFCYAAAFYQLAKGLGYDAKFVEGKVAMARGGYDPHGWVEITINGATYICDPDMQYEAPSHNFYMQPIHSPVIKYVW</sequence>
<accession>A0ABS2G6C7</accession>
<gene>
    <name evidence="5" type="ORF">H9X83_02375</name>
</gene>
<reference evidence="5 6" key="1">
    <citation type="journal article" date="2021" name="Sci. Rep.">
        <title>The distribution of antibiotic resistance genes in chicken gut microbiota commensals.</title>
        <authorList>
            <person name="Juricova H."/>
            <person name="Matiasovicova J."/>
            <person name="Kubasova T."/>
            <person name="Cejkova D."/>
            <person name="Rychlik I."/>
        </authorList>
    </citation>
    <scope>NUCLEOTIDE SEQUENCE [LARGE SCALE GENOMIC DNA]</scope>
    <source>
        <strain evidence="5 6">An431b</strain>
    </source>
</reference>
<feature type="compositionally biased region" description="Low complexity" evidence="2">
    <location>
        <begin position="75"/>
        <end position="86"/>
    </location>
</feature>
<dbReference type="Pfam" id="PF08481">
    <property type="entry name" value="GBS_Bsp-like"/>
    <property type="match status" value="1"/>
</dbReference>
<feature type="domain" description="SLH" evidence="4">
    <location>
        <begin position="221"/>
        <end position="285"/>
    </location>
</feature>
<evidence type="ECO:0000313" key="6">
    <source>
        <dbReference type="Proteomes" id="UP000729290"/>
    </source>
</evidence>
<evidence type="ECO:0000256" key="3">
    <source>
        <dbReference type="SAM" id="SignalP"/>
    </source>
</evidence>
<feature type="domain" description="SLH" evidence="4">
    <location>
        <begin position="95"/>
        <end position="158"/>
    </location>
</feature>